<reference evidence="2" key="2">
    <citation type="journal article" date="2019" name="Mol. Plant Microbe Interact.">
        <title>Genome sequence resources for four phytopathogenic fungi from the Colletotrichum orbiculare species complex.</title>
        <authorList>
            <person name="Gan P."/>
            <person name="Tsushima A."/>
            <person name="Narusaka M."/>
            <person name="Narusaka Y."/>
            <person name="Takano Y."/>
            <person name="Kubo Y."/>
            <person name="Shirasu K."/>
        </authorList>
    </citation>
    <scope>GENOME REANNOTATION</scope>
    <source>
        <strain evidence="2">104-T / ATCC 96160 / CBS 514.97 / LARS 414 / MAFF 240422</strain>
    </source>
</reference>
<sequence length="81" mass="8991">MEDHGPQPAELIWTPRRIDGDGFEVVLTWIVIAHRVGSAANKTSLFDPRLYVVMCPGSVGSNTAWNGYRTSKRISGIFSRT</sequence>
<reference evidence="2" key="1">
    <citation type="journal article" date="2013" name="New Phytol.">
        <title>Comparative genomic and transcriptomic analyses reveal the hemibiotrophic stage shift of Colletotrichum fungi.</title>
        <authorList>
            <person name="Gan P."/>
            <person name="Ikeda K."/>
            <person name="Irieda H."/>
            <person name="Narusaka M."/>
            <person name="O'Connell R.J."/>
            <person name="Narusaka Y."/>
            <person name="Takano Y."/>
            <person name="Kubo Y."/>
            <person name="Shirasu K."/>
        </authorList>
    </citation>
    <scope>NUCLEOTIDE SEQUENCE [LARGE SCALE GENOMIC DNA]</scope>
    <source>
        <strain evidence="2">104-T / ATCC 96160 / CBS 514.97 / LARS 414 / MAFF 240422</strain>
    </source>
</reference>
<gene>
    <name evidence="1" type="ORF">Cob_v009315</name>
</gene>
<dbReference type="EMBL" id="AMCV02000027">
    <property type="protein sequence ID" value="TDZ17729.1"/>
    <property type="molecule type" value="Genomic_DNA"/>
</dbReference>
<proteinExistence type="predicted"/>
<keyword evidence="2" id="KW-1185">Reference proteome</keyword>
<protein>
    <submittedName>
        <fullName evidence="1">Uncharacterized protein</fullName>
    </submittedName>
</protein>
<dbReference type="AlphaFoldDB" id="A0A484FH12"/>
<evidence type="ECO:0000313" key="2">
    <source>
        <dbReference type="Proteomes" id="UP000014480"/>
    </source>
</evidence>
<accession>A0A484FH12</accession>
<name>A0A484FH12_COLOR</name>
<comment type="caution">
    <text evidence="1">The sequence shown here is derived from an EMBL/GenBank/DDBJ whole genome shotgun (WGS) entry which is preliminary data.</text>
</comment>
<organism evidence="1 2">
    <name type="scientific">Colletotrichum orbiculare (strain 104-T / ATCC 96160 / CBS 514.97 / LARS 414 / MAFF 240422)</name>
    <name type="common">Cucumber anthracnose fungus</name>
    <name type="synonym">Colletotrichum lagenarium</name>
    <dbReference type="NCBI Taxonomy" id="1213857"/>
    <lineage>
        <taxon>Eukaryota</taxon>
        <taxon>Fungi</taxon>
        <taxon>Dikarya</taxon>
        <taxon>Ascomycota</taxon>
        <taxon>Pezizomycotina</taxon>
        <taxon>Sordariomycetes</taxon>
        <taxon>Hypocreomycetidae</taxon>
        <taxon>Glomerellales</taxon>
        <taxon>Glomerellaceae</taxon>
        <taxon>Colletotrichum</taxon>
        <taxon>Colletotrichum orbiculare species complex</taxon>
    </lineage>
</organism>
<dbReference type="Proteomes" id="UP000014480">
    <property type="component" value="Unassembled WGS sequence"/>
</dbReference>
<evidence type="ECO:0000313" key="1">
    <source>
        <dbReference type="EMBL" id="TDZ17729.1"/>
    </source>
</evidence>